<protein>
    <submittedName>
        <fullName evidence="1">Uncharacterized protein</fullName>
    </submittedName>
</protein>
<evidence type="ECO:0000313" key="1">
    <source>
        <dbReference type="EMBL" id="KAJ8123924.1"/>
    </source>
</evidence>
<proteinExistence type="predicted"/>
<keyword evidence="2" id="KW-1185">Reference proteome</keyword>
<organism evidence="1 2">
    <name type="scientific">Nemania bipapillata</name>
    <dbReference type="NCBI Taxonomy" id="110536"/>
    <lineage>
        <taxon>Eukaryota</taxon>
        <taxon>Fungi</taxon>
        <taxon>Dikarya</taxon>
        <taxon>Ascomycota</taxon>
        <taxon>Pezizomycotina</taxon>
        <taxon>Sordariomycetes</taxon>
        <taxon>Xylariomycetidae</taxon>
        <taxon>Xylariales</taxon>
        <taxon>Xylariaceae</taxon>
        <taxon>Nemania</taxon>
    </lineage>
</organism>
<dbReference type="EMBL" id="JAPESX010000025">
    <property type="protein sequence ID" value="KAJ8123924.1"/>
    <property type="molecule type" value="Genomic_DNA"/>
</dbReference>
<dbReference type="Proteomes" id="UP001153334">
    <property type="component" value="Unassembled WGS sequence"/>
</dbReference>
<comment type="caution">
    <text evidence="1">The sequence shown here is derived from an EMBL/GenBank/DDBJ whole genome shotgun (WGS) entry which is preliminary data.</text>
</comment>
<reference evidence="1" key="1">
    <citation type="submission" date="2022-11" db="EMBL/GenBank/DDBJ databases">
        <title>Genome Sequence of Nemania bipapillata.</title>
        <authorList>
            <person name="Buettner E."/>
        </authorList>
    </citation>
    <scope>NUCLEOTIDE SEQUENCE</scope>
    <source>
        <strain evidence="1">CP14</strain>
    </source>
</reference>
<sequence>MTQTSAFQPSADKSIELMDANLPERRLKVAVLGAGPAGLGIAIELAKLPFVEWKVSKLQTALLKVVDKTHIHLAKKLVGLEHLPDNRVRILFQDGFVDEVDLLIAADGIRSVVRAFNFPGYTVSYKGQNVYRTTVSKSDAKKIDGIPWAPTFWKHVSGLYVYTCPLGDDDFEVTARFRPPKGGKKPVSWGQPFNLRSLLHEYDDFCLPVRQILGLAAQGETQEFALFSGPRLEHMVSHGNTALIGDASHPLLGNFGSGAGFALEDAYTLAKVLEWAFFKNQSLPDALGLFDRIRSPHYARLYGVLDKFATVKKRLQVEDLTVDEEIAERVKRISLASESWMYYYEIDKVVENALQEAEDATIELID</sequence>
<gene>
    <name evidence="1" type="ORF">ONZ43_g240</name>
</gene>
<evidence type="ECO:0000313" key="2">
    <source>
        <dbReference type="Proteomes" id="UP001153334"/>
    </source>
</evidence>
<name>A0ACC2J9B5_9PEZI</name>
<accession>A0ACC2J9B5</accession>